<dbReference type="InterPro" id="IPR011042">
    <property type="entry name" value="6-blade_b-propeller_TolB-like"/>
</dbReference>
<accession>A0A8J3QPM2</accession>
<dbReference type="PANTHER" id="PTHR42776:SF13">
    <property type="entry name" value="DIPEPTIDYL-PEPTIDASE 5"/>
    <property type="match status" value="1"/>
</dbReference>
<evidence type="ECO:0000256" key="2">
    <source>
        <dbReference type="ARBA" id="ARBA00022801"/>
    </source>
</evidence>
<keyword evidence="1" id="KW-0732">Signal</keyword>
<keyword evidence="3" id="KW-0720">Serine protease</keyword>
<dbReference type="Pfam" id="PF07676">
    <property type="entry name" value="PD40"/>
    <property type="match status" value="1"/>
</dbReference>
<name>A0A8J3QPM2_9ACTN</name>
<evidence type="ECO:0000256" key="1">
    <source>
        <dbReference type="ARBA" id="ARBA00022729"/>
    </source>
</evidence>
<keyword evidence="3" id="KW-0645">Protease</keyword>
<proteinExistence type="predicted"/>
<evidence type="ECO:0000313" key="6">
    <source>
        <dbReference type="Proteomes" id="UP000642748"/>
    </source>
</evidence>
<dbReference type="SUPFAM" id="SSF53474">
    <property type="entry name" value="alpha/beta-Hydrolases"/>
    <property type="match status" value="1"/>
</dbReference>
<dbReference type="Gene3D" id="2.120.10.30">
    <property type="entry name" value="TolB, C-terminal domain"/>
    <property type="match status" value="2"/>
</dbReference>
<keyword evidence="2" id="KW-0378">Hydrolase</keyword>
<dbReference type="Pfam" id="PF00326">
    <property type="entry name" value="Peptidase_S9"/>
    <property type="match status" value="1"/>
</dbReference>
<organism evidence="5 6">
    <name type="scientific">Rugosimonospora africana</name>
    <dbReference type="NCBI Taxonomy" id="556532"/>
    <lineage>
        <taxon>Bacteria</taxon>
        <taxon>Bacillati</taxon>
        <taxon>Actinomycetota</taxon>
        <taxon>Actinomycetes</taxon>
        <taxon>Micromonosporales</taxon>
        <taxon>Micromonosporaceae</taxon>
        <taxon>Rugosimonospora</taxon>
    </lineage>
</organism>
<sequence length="682" mass="73949">MIHVTDVFDPAQFSPARFTALGRLTSLALSPDGSRLIAVRQEPDAKGARYVPALWQIDPDGQREPTRLTWSEKGENQPAFRPDGSLLFVSGRPDSDGEDDEPALWELPTFGEARVVARAPGGVSSPLVARESGTVLLRGSRLAGVTDTEADREARRDRADRKLNHILHDGYPIRFWDHELGDAWPCLFALDESVAPSGPAVGGESDGDGGRDSDGLRALAGGARKELVEAGVSLSADGRLAAVTWRVRIRGAQRDRQLALIDVDSGAVRTLAADEGYLYSAPTISPDGRLVASVKESIGDFDTPMTYALVVHEVDSAAAPVEVPVGDVYPAELAWSGDGSTLVVSGDLHGRGAVLAVTVDGWKVRTLADDAAYLSVCVDRTGETVYALRTTIDRPPHPVRLRGDGTPVELPAPDAAPALPGTLTDVTAVAPDGQTVRGWLCVPHGVSAESAAPVQVWIHGGPFASTNSWSWRWCPWTAVARGYAVLMPDPALSTGYGPQWLARAWPHRAGLVWSDIEALLDDVLKRPELDADRTACLGGSFGGYMTNWVAGHTDRFGAIVTHAGLWALDQQHTTTDAADWKSGLFGTPAEHPDWYAENSPNNFVDSIRTPMLVVHGNRDYRVPVSEALRLWWDLVSRFDGEPDELPHRFLQFTDENHWILSPGNAQIWYETVLDFVDRHVRG</sequence>
<dbReference type="EMBL" id="BONZ01000027">
    <property type="protein sequence ID" value="GIH14733.1"/>
    <property type="molecule type" value="Genomic_DNA"/>
</dbReference>
<dbReference type="InterPro" id="IPR029058">
    <property type="entry name" value="AB_hydrolase_fold"/>
</dbReference>
<feature type="domain" description="Peptidase S9 prolyl oligopeptidase catalytic" evidence="4">
    <location>
        <begin position="471"/>
        <end position="680"/>
    </location>
</feature>
<comment type="caution">
    <text evidence="5">The sequence shown here is derived from an EMBL/GenBank/DDBJ whole genome shotgun (WGS) entry which is preliminary data.</text>
</comment>
<evidence type="ECO:0000256" key="3">
    <source>
        <dbReference type="ARBA" id="ARBA00022825"/>
    </source>
</evidence>
<dbReference type="Proteomes" id="UP000642748">
    <property type="component" value="Unassembled WGS sequence"/>
</dbReference>
<keyword evidence="6" id="KW-1185">Reference proteome</keyword>
<dbReference type="InterPro" id="IPR001375">
    <property type="entry name" value="Peptidase_S9_cat"/>
</dbReference>
<dbReference type="GO" id="GO:0006508">
    <property type="term" value="P:proteolysis"/>
    <property type="evidence" value="ECO:0007669"/>
    <property type="project" value="InterPro"/>
</dbReference>
<dbReference type="GO" id="GO:0004252">
    <property type="term" value="F:serine-type endopeptidase activity"/>
    <property type="evidence" value="ECO:0007669"/>
    <property type="project" value="TreeGrafter"/>
</dbReference>
<evidence type="ECO:0000259" key="4">
    <source>
        <dbReference type="Pfam" id="PF00326"/>
    </source>
</evidence>
<dbReference type="InterPro" id="IPR011659">
    <property type="entry name" value="WD40"/>
</dbReference>
<dbReference type="PANTHER" id="PTHR42776">
    <property type="entry name" value="SERINE PEPTIDASE S9 FAMILY MEMBER"/>
    <property type="match status" value="1"/>
</dbReference>
<dbReference type="SUPFAM" id="SSF82171">
    <property type="entry name" value="DPP6 N-terminal domain-like"/>
    <property type="match status" value="1"/>
</dbReference>
<evidence type="ECO:0000313" key="5">
    <source>
        <dbReference type="EMBL" id="GIH14733.1"/>
    </source>
</evidence>
<dbReference type="Gene3D" id="3.40.50.1820">
    <property type="entry name" value="alpha/beta hydrolase"/>
    <property type="match status" value="1"/>
</dbReference>
<dbReference type="AlphaFoldDB" id="A0A8J3QPM2"/>
<protein>
    <submittedName>
        <fullName evidence="5">Peptidase S9</fullName>
    </submittedName>
</protein>
<gene>
    <name evidence="5" type="ORF">Raf01_29050</name>
</gene>
<reference evidence="5" key="1">
    <citation type="submission" date="2021-01" db="EMBL/GenBank/DDBJ databases">
        <title>Whole genome shotgun sequence of Rugosimonospora africana NBRC 104875.</title>
        <authorList>
            <person name="Komaki H."/>
            <person name="Tamura T."/>
        </authorList>
    </citation>
    <scope>NUCLEOTIDE SEQUENCE</scope>
    <source>
        <strain evidence="5">NBRC 104875</strain>
    </source>
</reference>